<dbReference type="EMBL" id="JARYMX010000006">
    <property type="protein sequence ID" value="KAJ9545636.1"/>
    <property type="molecule type" value="Genomic_DNA"/>
</dbReference>
<feature type="domain" description="Myb/SANT-like DNA-binding" evidence="9">
    <location>
        <begin position="36"/>
        <end position="120"/>
    </location>
</feature>
<evidence type="ECO:0000256" key="6">
    <source>
        <dbReference type="ARBA" id="ARBA00023242"/>
    </source>
</evidence>
<comment type="caution">
    <text evidence="10">The sequence shown here is derived from an EMBL/GenBank/DDBJ whole genome shotgun (WGS) entry which is preliminary data.</text>
</comment>
<evidence type="ECO:0000256" key="4">
    <source>
        <dbReference type="ARBA" id="ARBA00023125"/>
    </source>
</evidence>
<dbReference type="InterPro" id="IPR044822">
    <property type="entry name" value="Myb_DNA-bind_4"/>
</dbReference>
<dbReference type="AlphaFoldDB" id="A0AA38SZJ0"/>
<keyword evidence="6" id="KW-0539">Nucleus</keyword>
<dbReference type="Proteomes" id="UP001172457">
    <property type="component" value="Chromosome 6"/>
</dbReference>
<evidence type="ECO:0000256" key="2">
    <source>
        <dbReference type="ARBA" id="ARBA00023015"/>
    </source>
</evidence>
<keyword evidence="11" id="KW-1185">Reference proteome</keyword>
<evidence type="ECO:0000259" key="9">
    <source>
        <dbReference type="Pfam" id="PF13837"/>
    </source>
</evidence>
<sequence>MAGILSVRSSETTNNQTTHSSRHNHNSGSGGGGREDCWSESGTETLIESWGDRYLQLNRGNLRQKDWKDVALAVNANRDGSKAPRTDVQCKNRIDTLKKKYKLEKSKATPSKWPFFHRLDGLIGAANSVTRKKVSTPKSASVVTLTVKGNTNTSANAKPSFVNPNPNLKAVVYSGGSSRDEDGSVGRMESLDIGEETTAYKELARAIGRFGEVYERMESSKQEEMMKLEKQRMEFTRELEFQRLNMFMETQLELEKMKMMKNKKKHSSAKVSSSPGKTTGHKISCYHHIEAQFPHKNDVFVLGVTLHFLVTKVAKETPINIIMDFCWLKFYFDGWMMTLKFKIKQLLISHHHISPAHIARYVLEITVKDCKAKVKSYSNLYK</sequence>
<feature type="region of interest" description="Disordered" evidence="8">
    <location>
        <begin position="1"/>
        <end position="39"/>
    </location>
</feature>
<keyword evidence="5" id="KW-0804">Transcription</keyword>
<evidence type="ECO:0000256" key="5">
    <source>
        <dbReference type="ARBA" id="ARBA00023163"/>
    </source>
</evidence>
<feature type="coiled-coil region" evidence="7">
    <location>
        <begin position="214"/>
        <end position="245"/>
    </location>
</feature>
<proteinExistence type="predicted"/>
<evidence type="ECO:0000256" key="8">
    <source>
        <dbReference type="SAM" id="MobiDB-lite"/>
    </source>
</evidence>
<evidence type="ECO:0000256" key="7">
    <source>
        <dbReference type="SAM" id="Coils"/>
    </source>
</evidence>
<evidence type="ECO:0000256" key="3">
    <source>
        <dbReference type="ARBA" id="ARBA00023054"/>
    </source>
</evidence>
<reference evidence="10" key="1">
    <citation type="submission" date="2023-03" db="EMBL/GenBank/DDBJ databases">
        <title>Chromosome-scale reference genome and RAD-based genetic map of yellow starthistle (Centaurea solstitialis) reveal putative structural variation and QTLs associated with invader traits.</title>
        <authorList>
            <person name="Reatini B."/>
            <person name="Cang F.A."/>
            <person name="Jiang Q."/>
            <person name="Mckibben M.T.W."/>
            <person name="Barker M.S."/>
            <person name="Rieseberg L.H."/>
            <person name="Dlugosch K.M."/>
        </authorList>
    </citation>
    <scope>NUCLEOTIDE SEQUENCE</scope>
    <source>
        <strain evidence="10">CAN-66</strain>
        <tissue evidence="10">Leaf</tissue>
    </source>
</reference>
<comment type="subcellular location">
    <subcellularLocation>
        <location evidence="1">Nucleus</location>
    </subcellularLocation>
</comment>
<evidence type="ECO:0000313" key="10">
    <source>
        <dbReference type="EMBL" id="KAJ9545636.1"/>
    </source>
</evidence>
<dbReference type="InterPro" id="IPR044823">
    <property type="entry name" value="ASIL1/2-like"/>
</dbReference>
<keyword evidence="4" id="KW-0238">DNA-binding</keyword>
<dbReference type="GO" id="GO:0005634">
    <property type="term" value="C:nucleus"/>
    <property type="evidence" value="ECO:0007669"/>
    <property type="project" value="UniProtKB-SubCell"/>
</dbReference>
<dbReference type="PANTHER" id="PTHR31307">
    <property type="entry name" value="TRIHELIX TRANSCRIPTION FACTOR ASIL2"/>
    <property type="match status" value="1"/>
</dbReference>
<name>A0AA38SZJ0_9ASTR</name>
<gene>
    <name evidence="10" type="ORF">OSB04_025343</name>
</gene>
<accession>A0AA38SZJ0</accession>
<dbReference type="GO" id="GO:0000976">
    <property type="term" value="F:transcription cis-regulatory region binding"/>
    <property type="evidence" value="ECO:0007669"/>
    <property type="project" value="TreeGrafter"/>
</dbReference>
<dbReference type="PANTHER" id="PTHR31307:SF40">
    <property type="entry name" value="TRIHELIX TRANSCRIPTION FACTOR ENAP1-RELATED"/>
    <property type="match status" value="1"/>
</dbReference>
<evidence type="ECO:0000256" key="1">
    <source>
        <dbReference type="ARBA" id="ARBA00004123"/>
    </source>
</evidence>
<dbReference type="Gene3D" id="1.10.10.60">
    <property type="entry name" value="Homeodomain-like"/>
    <property type="match status" value="1"/>
</dbReference>
<keyword evidence="3 7" id="KW-0175">Coiled coil</keyword>
<dbReference type="Pfam" id="PF13837">
    <property type="entry name" value="Myb_DNA-bind_4"/>
    <property type="match status" value="1"/>
</dbReference>
<organism evidence="10 11">
    <name type="scientific">Centaurea solstitialis</name>
    <name type="common">yellow star-thistle</name>
    <dbReference type="NCBI Taxonomy" id="347529"/>
    <lineage>
        <taxon>Eukaryota</taxon>
        <taxon>Viridiplantae</taxon>
        <taxon>Streptophyta</taxon>
        <taxon>Embryophyta</taxon>
        <taxon>Tracheophyta</taxon>
        <taxon>Spermatophyta</taxon>
        <taxon>Magnoliopsida</taxon>
        <taxon>eudicotyledons</taxon>
        <taxon>Gunneridae</taxon>
        <taxon>Pentapetalae</taxon>
        <taxon>asterids</taxon>
        <taxon>campanulids</taxon>
        <taxon>Asterales</taxon>
        <taxon>Asteraceae</taxon>
        <taxon>Carduoideae</taxon>
        <taxon>Cardueae</taxon>
        <taxon>Centaureinae</taxon>
        <taxon>Centaurea</taxon>
    </lineage>
</organism>
<protein>
    <recommendedName>
        <fullName evidence="9">Myb/SANT-like DNA-binding domain-containing protein</fullName>
    </recommendedName>
</protein>
<keyword evidence="2" id="KW-0805">Transcription regulation</keyword>
<evidence type="ECO:0000313" key="11">
    <source>
        <dbReference type="Proteomes" id="UP001172457"/>
    </source>
</evidence>
<dbReference type="FunFam" id="1.10.10.60:FF:000104">
    <property type="entry name" value="trihelix transcription factor ASIL2"/>
    <property type="match status" value="1"/>
</dbReference>